<dbReference type="AlphaFoldDB" id="A0A927MKR5"/>
<comment type="caution">
    <text evidence="1">The sequence shown here is derived from an EMBL/GenBank/DDBJ whole genome shotgun (WGS) entry which is preliminary data.</text>
</comment>
<name>A0A927MKR5_9BACL</name>
<proteinExistence type="predicted"/>
<dbReference type="EMBL" id="JADBEL010000001">
    <property type="protein sequence ID" value="MBE1553001.1"/>
    <property type="molecule type" value="Genomic_DNA"/>
</dbReference>
<dbReference type="Proteomes" id="UP000658225">
    <property type="component" value="Unassembled WGS sequence"/>
</dbReference>
<reference evidence="1" key="1">
    <citation type="submission" date="2020-10" db="EMBL/GenBank/DDBJ databases">
        <title>Genomic Encyclopedia of Type Strains, Phase IV (KMG-IV): sequencing the most valuable type-strain genomes for metagenomic binning, comparative biology and taxonomic classification.</title>
        <authorList>
            <person name="Goeker M."/>
        </authorList>
    </citation>
    <scope>NUCLEOTIDE SEQUENCE</scope>
    <source>
        <strain evidence="1">DSM 13886</strain>
    </source>
</reference>
<evidence type="ECO:0000313" key="1">
    <source>
        <dbReference type="EMBL" id="MBE1553001.1"/>
    </source>
</evidence>
<dbReference type="RefSeq" id="WP_192596840.1">
    <property type="nucleotide sequence ID" value="NZ_JADBEL010000001.1"/>
</dbReference>
<protein>
    <submittedName>
        <fullName evidence="1">Uncharacterized protein</fullName>
    </submittedName>
</protein>
<keyword evidence="2" id="KW-1185">Reference proteome</keyword>
<sequence>MLTFEQKQAIIESFPELTRKDISLKRVNYHYEESLYDKTVVVQHLHPNGNAFVYVAGIPGYDADDRGLVNVREASEVELREVIADSIKALSEEEDEDQPVEQKWMNADGEELVLMEELGAWNLYHGLNLEDSFGDYVEAVAYLKEEKFKRAEGGGASE</sequence>
<organism evidence="1 2">
    <name type="scientific">Sporosarcina limicola</name>
    <dbReference type="NCBI Taxonomy" id="34101"/>
    <lineage>
        <taxon>Bacteria</taxon>
        <taxon>Bacillati</taxon>
        <taxon>Bacillota</taxon>
        <taxon>Bacilli</taxon>
        <taxon>Bacillales</taxon>
        <taxon>Caryophanaceae</taxon>
        <taxon>Sporosarcina</taxon>
    </lineage>
</organism>
<accession>A0A927MKR5</accession>
<evidence type="ECO:0000313" key="2">
    <source>
        <dbReference type="Proteomes" id="UP000658225"/>
    </source>
</evidence>
<gene>
    <name evidence="1" type="ORF">H4683_000070</name>
</gene>